<comment type="caution">
    <text evidence="1">The sequence shown here is derived from an EMBL/GenBank/DDBJ whole genome shotgun (WGS) entry which is preliminary data.</text>
</comment>
<proteinExistence type="predicted"/>
<organism evidence="1 2">
    <name type="scientific">Zarea fungicola</name>
    <dbReference type="NCBI Taxonomy" id="93591"/>
    <lineage>
        <taxon>Eukaryota</taxon>
        <taxon>Fungi</taxon>
        <taxon>Dikarya</taxon>
        <taxon>Ascomycota</taxon>
        <taxon>Pezizomycotina</taxon>
        <taxon>Sordariomycetes</taxon>
        <taxon>Hypocreomycetidae</taxon>
        <taxon>Hypocreales</taxon>
        <taxon>Cordycipitaceae</taxon>
        <taxon>Zarea</taxon>
    </lineage>
</organism>
<gene>
    <name evidence="1" type="ORF">NQ176_g5624</name>
</gene>
<protein>
    <submittedName>
        <fullName evidence="1">Uncharacterized protein</fullName>
    </submittedName>
</protein>
<name>A0ACC1N8P8_9HYPO</name>
<keyword evidence="2" id="KW-1185">Reference proteome</keyword>
<accession>A0ACC1N8P8</accession>
<sequence length="178" mass="19657">MPSKTKSPATVEQNRESQRRSRARRKNLIESLSQEVAEYKRQGVAASVEMQNAARAVSIENQRLRELLALRGVSQAEILQYLALPRQEAPTVIARARSIPKVAASPRNPPSRTRTPPPPSSLLYHHHRQVQVVMETGFAVTGFLAVILNLMIPEEKADESGVAHEEHASGLPKSVKSS</sequence>
<evidence type="ECO:0000313" key="2">
    <source>
        <dbReference type="Proteomes" id="UP001143910"/>
    </source>
</evidence>
<dbReference type="Proteomes" id="UP001143910">
    <property type="component" value="Unassembled WGS sequence"/>
</dbReference>
<dbReference type="EMBL" id="JANJQO010000732">
    <property type="protein sequence ID" value="KAJ2975241.1"/>
    <property type="molecule type" value="Genomic_DNA"/>
</dbReference>
<evidence type="ECO:0000313" key="1">
    <source>
        <dbReference type="EMBL" id="KAJ2975241.1"/>
    </source>
</evidence>
<reference evidence="1" key="1">
    <citation type="submission" date="2022-08" db="EMBL/GenBank/DDBJ databases">
        <title>Genome Sequence of Lecanicillium fungicola.</title>
        <authorList>
            <person name="Buettner E."/>
        </authorList>
    </citation>
    <scope>NUCLEOTIDE SEQUENCE</scope>
    <source>
        <strain evidence="1">Babe33</strain>
    </source>
</reference>